<evidence type="ECO:0000313" key="2">
    <source>
        <dbReference type="Proteomes" id="UP001303046"/>
    </source>
</evidence>
<name>A0ABR1EK62_NECAM</name>
<comment type="caution">
    <text evidence="1">The sequence shown here is derived from an EMBL/GenBank/DDBJ whole genome shotgun (WGS) entry which is preliminary data.</text>
</comment>
<keyword evidence="2" id="KW-1185">Reference proteome</keyword>
<dbReference type="Proteomes" id="UP001303046">
    <property type="component" value="Unassembled WGS sequence"/>
</dbReference>
<evidence type="ECO:0008006" key="3">
    <source>
        <dbReference type="Google" id="ProtNLM"/>
    </source>
</evidence>
<organism evidence="1 2">
    <name type="scientific">Necator americanus</name>
    <name type="common">Human hookworm</name>
    <dbReference type="NCBI Taxonomy" id="51031"/>
    <lineage>
        <taxon>Eukaryota</taxon>
        <taxon>Metazoa</taxon>
        <taxon>Ecdysozoa</taxon>
        <taxon>Nematoda</taxon>
        <taxon>Chromadorea</taxon>
        <taxon>Rhabditida</taxon>
        <taxon>Rhabditina</taxon>
        <taxon>Rhabditomorpha</taxon>
        <taxon>Strongyloidea</taxon>
        <taxon>Ancylostomatidae</taxon>
        <taxon>Bunostominae</taxon>
        <taxon>Necator</taxon>
    </lineage>
</organism>
<proteinExistence type="predicted"/>
<dbReference type="EMBL" id="JAVFWL010000006">
    <property type="protein sequence ID" value="KAK6763067.1"/>
    <property type="molecule type" value="Genomic_DNA"/>
</dbReference>
<reference evidence="1 2" key="1">
    <citation type="submission" date="2023-08" db="EMBL/GenBank/DDBJ databases">
        <title>A Necator americanus chromosomal reference genome.</title>
        <authorList>
            <person name="Ilik V."/>
            <person name="Petrzelkova K.J."/>
            <person name="Pardy F."/>
            <person name="Fuh T."/>
            <person name="Niatou-Singa F.S."/>
            <person name="Gouil Q."/>
            <person name="Baker L."/>
            <person name="Ritchie M.E."/>
            <person name="Jex A.R."/>
            <person name="Gazzola D."/>
            <person name="Li H."/>
            <person name="Toshio Fujiwara R."/>
            <person name="Zhan B."/>
            <person name="Aroian R.V."/>
            <person name="Pafco B."/>
            <person name="Schwarz E.M."/>
        </authorList>
    </citation>
    <scope>NUCLEOTIDE SEQUENCE [LARGE SCALE GENOMIC DNA]</scope>
    <source>
        <strain evidence="1 2">Aroian</strain>
        <tissue evidence="1">Whole animal</tissue>
    </source>
</reference>
<accession>A0ABR1EK62</accession>
<protein>
    <recommendedName>
        <fullName evidence="3">Reverse transcriptase domain-containing protein</fullName>
    </recommendedName>
</protein>
<gene>
    <name evidence="1" type="primary">Necator_chrX.g23846</name>
    <name evidence="1" type="ORF">RB195_023681</name>
</gene>
<sequence length="101" mass="11883">MVRFQKRNGEVQHQLLCVMNRVLERILLDRLIKHREETTRDEQAGFRSLRSTIDQVLIVRRVVEVWQQDSKPPHLASLDFESVSVLFTGAIFSTRFVSVKF</sequence>
<evidence type="ECO:0000313" key="1">
    <source>
        <dbReference type="EMBL" id="KAK6763067.1"/>
    </source>
</evidence>